<protein>
    <submittedName>
        <fullName evidence="3">Uncharacterized protein</fullName>
    </submittedName>
</protein>
<feature type="chain" id="PRO_5007816390" evidence="2">
    <location>
        <begin position="30"/>
        <end position="161"/>
    </location>
</feature>
<dbReference type="KEGG" id="ahu:A6A40_03555"/>
<feature type="compositionally biased region" description="Low complexity" evidence="1">
    <location>
        <begin position="70"/>
        <end position="85"/>
    </location>
</feature>
<organism evidence="3 4">
    <name type="scientific">Azospirillum humicireducens</name>
    <dbReference type="NCBI Taxonomy" id="1226968"/>
    <lineage>
        <taxon>Bacteria</taxon>
        <taxon>Pseudomonadati</taxon>
        <taxon>Pseudomonadota</taxon>
        <taxon>Alphaproteobacteria</taxon>
        <taxon>Rhodospirillales</taxon>
        <taxon>Azospirillaceae</taxon>
        <taxon>Azospirillum</taxon>
    </lineage>
</organism>
<evidence type="ECO:0000313" key="3">
    <source>
        <dbReference type="EMBL" id="ANC91050.1"/>
    </source>
</evidence>
<dbReference type="AlphaFoldDB" id="A0A160JE63"/>
<keyword evidence="2" id="KW-0732">Signal</keyword>
<accession>A0A160JE63</accession>
<evidence type="ECO:0000256" key="1">
    <source>
        <dbReference type="SAM" id="MobiDB-lite"/>
    </source>
</evidence>
<sequence length="161" mass="16329">MVRVTAFLRVSFMSAALAATLLAAQVATAAGTAQPGGGPNAGVHTAQGQGGQGHGGQAVSRSGGDKQAGPANAAPLSTAPPSSTPAAGCLKPGVPLCMDDQATFLSADRMSSCQGEVKEYVDRSMTYLTCLNDENIATGRELSRNVDRFNCRLSGRKGCAN</sequence>
<name>A0A160JE63_9PROT</name>
<feature type="signal peptide" evidence="2">
    <location>
        <begin position="1"/>
        <end position="29"/>
    </location>
</feature>
<keyword evidence="4" id="KW-1185">Reference proteome</keyword>
<reference evidence="3 4" key="1">
    <citation type="journal article" date="2013" name="Int. J. Syst. Evol. Microbiol.">
        <title>Azospirillum humicireducens sp. nov., a nitrogen-fixing bacterium isolated from a microbial fuel cell.</title>
        <authorList>
            <person name="Zhou S."/>
            <person name="Han L."/>
            <person name="Wang Y."/>
            <person name="Yang G."/>
            <person name="Zhuang L."/>
            <person name="Hu P."/>
        </authorList>
    </citation>
    <scope>NUCLEOTIDE SEQUENCE [LARGE SCALE GENOMIC DNA]</scope>
    <source>
        <strain evidence="3 4">SgZ-5</strain>
    </source>
</reference>
<feature type="region of interest" description="Disordered" evidence="1">
    <location>
        <begin position="31"/>
        <end position="85"/>
    </location>
</feature>
<gene>
    <name evidence="3" type="ORF">A6A40_03555</name>
</gene>
<dbReference type="RefSeq" id="WP_063634142.1">
    <property type="nucleotide sequence ID" value="NZ_CP015285.1"/>
</dbReference>
<dbReference type="OrthoDB" id="7305834at2"/>
<dbReference type="EMBL" id="CP015285">
    <property type="protein sequence ID" value="ANC91050.1"/>
    <property type="molecule type" value="Genomic_DNA"/>
</dbReference>
<evidence type="ECO:0000313" key="4">
    <source>
        <dbReference type="Proteomes" id="UP000077405"/>
    </source>
</evidence>
<dbReference type="Proteomes" id="UP000077405">
    <property type="component" value="Chromosome"/>
</dbReference>
<evidence type="ECO:0000256" key="2">
    <source>
        <dbReference type="SAM" id="SignalP"/>
    </source>
</evidence>
<proteinExistence type="predicted"/>